<comment type="caution">
    <text evidence="1">The sequence shown here is derived from an EMBL/GenBank/DDBJ whole genome shotgun (WGS) entry which is preliminary data.</text>
</comment>
<reference evidence="1" key="1">
    <citation type="journal article" date="2014" name="Int. J. Syst. Evol. Microbiol.">
        <title>Complete genome sequence of Corynebacterium casei LMG S-19264T (=DSM 44701T), isolated from a smear-ripened cheese.</title>
        <authorList>
            <consortium name="US DOE Joint Genome Institute (JGI-PGF)"/>
            <person name="Walter F."/>
            <person name="Albersmeier A."/>
            <person name="Kalinowski J."/>
            <person name="Ruckert C."/>
        </authorList>
    </citation>
    <scope>NUCLEOTIDE SEQUENCE</scope>
    <source>
        <strain evidence="1">CGMCC 1.15343</strain>
    </source>
</reference>
<sequence>MSGNKLWLVFVFGLLISACSPKIQPKSTPAPAKPEKEQEQVVAAPEDKKFKEATISMLLPFKLNQINVKAPTKAEVEKAALAIEFYQGFMLGIDSAASSGINFKVNVLDTRDYNAQIETFLKSPELAKSNLLVGPVYPDGQKYISKYTLANKLPIVSPLAASMPQEFNNPNLISVVNNITLHVKKIGDHISKNYNSEQNVVVLINPKSSDDEVFAAPVRTYFGTMKNKNFSFQEYASVFSMEMKLQKNKRYVILLSSSNKNFVTASIDKLLKMQRAGLNVSLYGHPNWTKQTYPAEKLQALNTIVSSSYKVDYRRPAVISFVKKYRASYQFEPSEYAFKGYDIGLFFGGLIARSGPDFLKQITKHNYRGLHNSFHFVHDEQFGYINTSLMLLQYKNFALNTIE</sequence>
<dbReference type="SUPFAM" id="SSF53822">
    <property type="entry name" value="Periplasmic binding protein-like I"/>
    <property type="match status" value="1"/>
</dbReference>
<dbReference type="InterPro" id="IPR028082">
    <property type="entry name" value="Peripla_BP_I"/>
</dbReference>
<proteinExistence type="predicted"/>
<keyword evidence="2" id="KW-1185">Reference proteome</keyword>
<evidence type="ECO:0000313" key="1">
    <source>
        <dbReference type="EMBL" id="GGC74754.1"/>
    </source>
</evidence>
<dbReference type="CDD" id="cd06268">
    <property type="entry name" value="PBP1_ABC_transporter_LIVBP-like"/>
    <property type="match status" value="1"/>
</dbReference>
<dbReference type="EMBL" id="BMIL01000012">
    <property type="protein sequence ID" value="GGC74754.1"/>
    <property type="molecule type" value="Genomic_DNA"/>
</dbReference>
<evidence type="ECO:0008006" key="3">
    <source>
        <dbReference type="Google" id="ProtNLM"/>
    </source>
</evidence>
<reference evidence="1" key="2">
    <citation type="submission" date="2020-09" db="EMBL/GenBank/DDBJ databases">
        <authorList>
            <person name="Sun Q."/>
            <person name="Zhou Y."/>
        </authorList>
    </citation>
    <scope>NUCLEOTIDE SEQUENCE</scope>
    <source>
        <strain evidence="1">CGMCC 1.15343</strain>
    </source>
</reference>
<accession>A0A916UKZ9</accession>
<gene>
    <name evidence="1" type="ORF">GCM10011387_30500</name>
</gene>
<dbReference type="Gene3D" id="3.40.50.2300">
    <property type="match status" value="2"/>
</dbReference>
<protein>
    <recommendedName>
        <fullName evidence="3">Amino acid ABC transporter substrate-binding protein</fullName>
    </recommendedName>
</protein>
<dbReference type="PROSITE" id="PS51257">
    <property type="entry name" value="PROKAR_LIPOPROTEIN"/>
    <property type="match status" value="1"/>
</dbReference>
<name>A0A916UKZ9_9SPHI</name>
<organism evidence="1 2">
    <name type="scientific">Pedobacter quisquiliarum</name>
    <dbReference type="NCBI Taxonomy" id="1834438"/>
    <lineage>
        <taxon>Bacteria</taxon>
        <taxon>Pseudomonadati</taxon>
        <taxon>Bacteroidota</taxon>
        <taxon>Sphingobacteriia</taxon>
        <taxon>Sphingobacteriales</taxon>
        <taxon>Sphingobacteriaceae</taxon>
        <taxon>Pedobacter</taxon>
    </lineage>
</organism>
<evidence type="ECO:0000313" key="2">
    <source>
        <dbReference type="Proteomes" id="UP000651668"/>
    </source>
</evidence>
<dbReference type="Proteomes" id="UP000651668">
    <property type="component" value="Unassembled WGS sequence"/>
</dbReference>
<dbReference type="AlphaFoldDB" id="A0A916UKZ9"/>